<protein>
    <submittedName>
        <fullName evidence="1">Uncharacterized protein</fullName>
    </submittedName>
</protein>
<accession>A0A6N2NM40</accession>
<gene>
    <name evidence="1" type="ORF">SVIM_LOCUS517064</name>
</gene>
<reference evidence="1" key="1">
    <citation type="submission" date="2019-03" db="EMBL/GenBank/DDBJ databases">
        <authorList>
            <person name="Mank J."/>
            <person name="Almeida P."/>
        </authorList>
    </citation>
    <scope>NUCLEOTIDE SEQUENCE</scope>
    <source>
        <strain evidence="1">78183</strain>
    </source>
</reference>
<evidence type="ECO:0000313" key="1">
    <source>
        <dbReference type="EMBL" id="VFU66508.1"/>
    </source>
</evidence>
<name>A0A6N2NM40_SALVM</name>
<proteinExistence type="predicted"/>
<dbReference type="EMBL" id="CAADRP010002362">
    <property type="protein sequence ID" value="VFU66508.1"/>
    <property type="molecule type" value="Genomic_DNA"/>
</dbReference>
<organism evidence="1">
    <name type="scientific">Salix viminalis</name>
    <name type="common">Common osier</name>
    <name type="synonym">Basket willow</name>
    <dbReference type="NCBI Taxonomy" id="40686"/>
    <lineage>
        <taxon>Eukaryota</taxon>
        <taxon>Viridiplantae</taxon>
        <taxon>Streptophyta</taxon>
        <taxon>Embryophyta</taxon>
        <taxon>Tracheophyta</taxon>
        <taxon>Spermatophyta</taxon>
        <taxon>Magnoliopsida</taxon>
        <taxon>eudicotyledons</taxon>
        <taxon>Gunneridae</taxon>
        <taxon>Pentapetalae</taxon>
        <taxon>rosids</taxon>
        <taxon>fabids</taxon>
        <taxon>Malpighiales</taxon>
        <taxon>Salicaceae</taxon>
        <taxon>Saliceae</taxon>
        <taxon>Salix</taxon>
    </lineage>
</organism>
<sequence length="114" mass="13866">MDDLLQKSDDTMFDNPFIDKYIFDYYDLGDNKDDKRLDLNMTIDVDDDIISHDLEFKDFYESKFVISHKWIHSHRCFSISYYFKEHIHYIFLVMLLLTNLHKEICAFYLSDVSK</sequence>
<dbReference type="AlphaFoldDB" id="A0A6N2NM40"/>